<keyword evidence="5" id="KW-0271">Exosome</keyword>
<dbReference type="GO" id="GO:0000175">
    <property type="term" value="F:3'-5'-RNA exonuclease activity"/>
    <property type="evidence" value="ECO:0007669"/>
    <property type="project" value="InterPro"/>
</dbReference>
<dbReference type="Proteomes" id="UP000799757">
    <property type="component" value="Unassembled WGS sequence"/>
</dbReference>
<dbReference type="CDD" id="cd06147">
    <property type="entry name" value="Rrp6p_like_exo"/>
    <property type="match status" value="1"/>
</dbReference>
<dbReference type="GO" id="GO:0003727">
    <property type="term" value="F:single-stranded RNA binding"/>
    <property type="evidence" value="ECO:0007669"/>
    <property type="project" value="TreeGrafter"/>
</dbReference>
<dbReference type="Gene3D" id="3.30.420.10">
    <property type="entry name" value="Ribonuclease H-like superfamily/Ribonuclease H"/>
    <property type="match status" value="1"/>
</dbReference>
<dbReference type="GO" id="GO:0000176">
    <property type="term" value="C:nuclear exosome (RNase complex)"/>
    <property type="evidence" value="ECO:0007669"/>
    <property type="project" value="InterPro"/>
</dbReference>
<keyword evidence="3" id="KW-0540">Nuclease</keyword>
<keyword evidence="2" id="KW-0698">rRNA processing</keyword>
<dbReference type="GO" id="GO:0071051">
    <property type="term" value="P:poly(A)-dependent snoRNA 3'-end processing"/>
    <property type="evidence" value="ECO:0007669"/>
    <property type="project" value="TreeGrafter"/>
</dbReference>
<comment type="subcellular location">
    <subcellularLocation>
        <location evidence="1">Nucleus</location>
    </subcellularLocation>
</comment>
<dbReference type="InterPro" id="IPR002121">
    <property type="entry name" value="HRDC_dom"/>
</dbReference>
<name>A0A6A6XTW9_9PLEO</name>
<gene>
    <name evidence="11" type="ORF">K505DRAFT_230864</name>
</gene>
<dbReference type="GO" id="GO:0071039">
    <property type="term" value="P:nuclear polyadenylation-dependent CUT catabolic process"/>
    <property type="evidence" value="ECO:0007669"/>
    <property type="project" value="TreeGrafter"/>
</dbReference>
<dbReference type="InterPro" id="IPR010997">
    <property type="entry name" value="HRDC-like_sf"/>
</dbReference>
<dbReference type="OrthoDB" id="2250022at2759"/>
<keyword evidence="6" id="KW-0269">Exonuclease</keyword>
<dbReference type="InterPro" id="IPR044876">
    <property type="entry name" value="HRDC_dom_sf"/>
</dbReference>
<feature type="region of interest" description="Disordered" evidence="9">
    <location>
        <begin position="710"/>
        <end position="816"/>
    </location>
</feature>
<dbReference type="AlphaFoldDB" id="A0A6A6XTW9"/>
<dbReference type="InterPro" id="IPR002562">
    <property type="entry name" value="3'-5'_exonuclease_dom"/>
</dbReference>
<feature type="region of interest" description="Disordered" evidence="9">
    <location>
        <begin position="659"/>
        <end position="685"/>
    </location>
</feature>
<keyword evidence="7" id="KW-0539">Nucleus</keyword>
<evidence type="ECO:0000256" key="2">
    <source>
        <dbReference type="ARBA" id="ARBA00022552"/>
    </source>
</evidence>
<dbReference type="InterPro" id="IPR012588">
    <property type="entry name" value="Exosome-assoc_fac_Rrp6_N"/>
</dbReference>
<reference evidence="11" key="1">
    <citation type="journal article" date="2020" name="Stud. Mycol.">
        <title>101 Dothideomycetes genomes: a test case for predicting lifestyles and emergence of pathogens.</title>
        <authorList>
            <person name="Haridas S."/>
            <person name="Albert R."/>
            <person name="Binder M."/>
            <person name="Bloem J."/>
            <person name="Labutti K."/>
            <person name="Salamov A."/>
            <person name="Andreopoulos B."/>
            <person name="Baker S."/>
            <person name="Barry K."/>
            <person name="Bills G."/>
            <person name="Bluhm B."/>
            <person name="Cannon C."/>
            <person name="Castanera R."/>
            <person name="Culley D."/>
            <person name="Daum C."/>
            <person name="Ezra D."/>
            <person name="Gonzalez J."/>
            <person name="Henrissat B."/>
            <person name="Kuo A."/>
            <person name="Liang C."/>
            <person name="Lipzen A."/>
            <person name="Lutzoni F."/>
            <person name="Magnuson J."/>
            <person name="Mondo S."/>
            <person name="Nolan M."/>
            <person name="Ohm R."/>
            <person name="Pangilinan J."/>
            <person name="Park H.-J."/>
            <person name="Ramirez L."/>
            <person name="Alfaro M."/>
            <person name="Sun H."/>
            <person name="Tritt A."/>
            <person name="Yoshinaga Y."/>
            <person name="Zwiers L.-H."/>
            <person name="Turgeon B."/>
            <person name="Goodwin S."/>
            <person name="Spatafora J."/>
            <person name="Crous P."/>
            <person name="Grigoriev I."/>
        </authorList>
    </citation>
    <scope>NUCLEOTIDE SEQUENCE</scope>
    <source>
        <strain evidence="11">CBS 109.77</strain>
    </source>
</reference>
<dbReference type="GO" id="GO:0005730">
    <property type="term" value="C:nucleolus"/>
    <property type="evidence" value="ECO:0007669"/>
    <property type="project" value="TreeGrafter"/>
</dbReference>
<protein>
    <recommendedName>
        <fullName evidence="10">HRDC domain-containing protein</fullName>
    </recommendedName>
</protein>
<evidence type="ECO:0000256" key="9">
    <source>
        <dbReference type="SAM" id="MobiDB-lite"/>
    </source>
</evidence>
<dbReference type="Gene3D" id="1.10.150.80">
    <property type="entry name" value="HRDC domain"/>
    <property type="match status" value="1"/>
</dbReference>
<feature type="domain" description="HRDC" evidence="10">
    <location>
        <begin position="444"/>
        <end position="524"/>
    </location>
</feature>
<evidence type="ECO:0000313" key="12">
    <source>
        <dbReference type="Proteomes" id="UP000799757"/>
    </source>
</evidence>
<dbReference type="FunFam" id="1.10.150.80:FF:000001">
    <property type="entry name" value="Putative exosome component 10"/>
    <property type="match status" value="1"/>
</dbReference>
<dbReference type="GO" id="GO:0071035">
    <property type="term" value="P:nuclear polyadenylation-dependent rRNA catabolic process"/>
    <property type="evidence" value="ECO:0007669"/>
    <property type="project" value="TreeGrafter"/>
</dbReference>
<dbReference type="GO" id="GO:0071036">
    <property type="term" value="P:nuclear polyadenylation-dependent snoRNA catabolic process"/>
    <property type="evidence" value="ECO:0007669"/>
    <property type="project" value="TreeGrafter"/>
</dbReference>
<keyword evidence="12" id="KW-1185">Reference proteome</keyword>
<evidence type="ECO:0000256" key="7">
    <source>
        <dbReference type="ARBA" id="ARBA00023242"/>
    </source>
</evidence>
<dbReference type="FunFam" id="3.30.420.10:FF:000059">
    <property type="entry name" value="Exosome complex exonuclease Rrp6"/>
    <property type="match status" value="1"/>
</dbReference>
<dbReference type="SMART" id="SM00474">
    <property type="entry name" value="35EXOc"/>
    <property type="match status" value="1"/>
</dbReference>
<evidence type="ECO:0000256" key="1">
    <source>
        <dbReference type="ARBA" id="ARBA00004123"/>
    </source>
</evidence>
<dbReference type="PROSITE" id="PS50967">
    <property type="entry name" value="HRDC"/>
    <property type="match status" value="1"/>
</dbReference>
<dbReference type="Pfam" id="PF00570">
    <property type="entry name" value="HRDC"/>
    <property type="match status" value="1"/>
</dbReference>
<comment type="similarity">
    <text evidence="8">Belongs to the exosome component 10/RRP6 family.</text>
</comment>
<dbReference type="GO" id="GO:0071040">
    <property type="term" value="P:nuclear polyadenylation-dependent antisense transcript catabolic process"/>
    <property type="evidence" value="ECO:0007669"/>
    <property type="project" value="TreeGrafter"/>
</dbReference>
<proteinExistence type="inferred from homology"/>
<dbReference type="GO" id="GO:0000166">
    <property type="term" value="F:nucleotide binding"/>
    <property type="evidence" value="ECO:0007669"/>
    <property type="project" value="InterPro"/>
</dbReference>
<evidence type="ECO:0000259" key="10">
    <source>
        <dbReference type="PROSITE" id="PS50967"/>
    </source>
</evidence>
<evidence type="ECO:0000256" key="8">
    <source>
        <dbReference type="ARBA" id="ARBA00043957"/>
    </source>
</evidence>
<dbReference type="Pfam" id="PF01612">
    <property type="entry name" value="DNA_pol_A_exo1"/>
    <property type="match status" value="1"/>
</dbReference>
<feature type="compositionally biased region" description="Basic residues" evidence="9">
    <location>
        <begin position="770"/>
        <end position="783"/>
    </location>
</feature>
<dbReference type="GO" id="GO:0071037">
    <property type="term" value="P:nuclear polyadenylation-dependent snRNA catabolic process"/>
    <property type="evidence" value="ECO:0007669"/>
    <property type="project" value="TreeGrafter"/>
</dbReference>
<dbReference type="GO" id="GO:0071044">
    <property type="term" value="P:histone mRNA catabolic process"/>
    <property type="evidence" value="ECO:0007669"/>
    <property type="project" value="TreeGrafter"/>
</dbReference>
<dbReference type="InterPro" id="IPR036397">
    <property type="entry name" value="RNaseH_sf"/>
</dbReference>
<dbReference type="GO" id="GO:0071038">
    <property type="term" value="P:TRAMP-dependent tRNA surveillance pathway"/>
    <property type="evidence" value="ECO:0007669"/>
    <property type="project" value="TreeGrafter"/>
</dbReference>
<accession>A0A6A6XTW9</accession>
<dbReference type="SUPFAM" id="SSF53098">
    <property type="entry name" value="Ribonuclease H-like"/>
    <property type="match status" value="1"/>
</dbReference>
<dbReference type="InterPro" id="IPR012337">
    <property type="entry name" value="RNaseH-like_sf"/>
</dbReference>
<dbReference type="EMBL" id="MU001763">
    <property type="protein sequence ID" value="KAF2799485.1"/>
    <property type="molecule type" value="Genomic_DNA"/>
</dbReference>
<evidence type="ECO:0000256" key="6">
    <source>
        <dbReference type="ARBA" id="ARBA00022839"/>
    </source>
</evidence>
<dbReference type="PANTHER" id="PTHR12124:SF47">
    <property type="entry name" value="EXOSOME COMPONENT 10"/>
    <property type="match status" value="1"/>
</dbReference>
<dbReference type="InterPro" id="IPR045092">
    <property type="entry name" value="Rrp6-like"/>
</dbReference>
<dbReference type="InterPro" id="IPR049559">
    <property type="entry name" value="Rrp6p-like_exo"/>
</dbReference>
<evidence type="ECO:0000256" key="4">
    <source>
        <dbReference type="ARBA" id="ARBA00022801"/>
    </source>
</evidence>
<keyword evidence="4" id="KW-0378">Hydrolase</keyword>
<evidence type="ECO:0000313" key="11">
    <source>
        <dbReference type="EMBL" id="KAF2799485.1"/>
    </source>
</evidence>
<dbReference type="Pfam" id="PF08066">
    <property type="entry name" value="PMC2NT"/>
    <property type="match status" value="1"/>
</dbReference>
<dbReference type="SUPFAM" id="SSF47819">
    <property type="entry name" value="HRDC-like"/>
    <property type="match status" value="1"/>
</dbReference>
<dbReference type="GO" id="GO:0000467">
    <property type="term" value="P:exonucleolytic trimming to generate mature 3'-end of 5.8S rRNA from tricistronic rRNA transcript (SSU-rRNA, 5.8S rRNA, LSU-rRNA)"/>
    <property type="evidence" value="ECO:0007669"/>
    <property type="project" value="InterPro"/>
</dbReference>
<dbReference type="SMART" id="SM00341">
    <property type="entry name" value="HRDC"/>
    <property type="match status" value="1"/>
</dbReference>
<evidence type="ECO:0000256" key="3">
    <source>
        <dbReference type="ARBA" id="ARBA00022722"/>
    </source>
</evidence>
<dbReference type="PANTHER" id="PTHR12124">
    <property type="entry name" value="POLYMYOSITIS/SCLERODERMA AUTOANTIGEN-RELATED"/>
    <property type="match status" value="1"/>
</dbReference>
<sequence length="816" mass="90606">MDSFKTLQDTISAALVSTTRSATRISSADIPFQRSLNPEIGTALDAQNARLLHLAQRLLENAAASSDAVGPKLPDAEALDGNWKGVVDVIDSLLEKADTSLDEYTGVVKRLGPSGDQAAASGAPKQRLSTAGSKLIAKPQLSFQHVPKNNETGGFRPLMTSKPHARIPLEDCLNAFRDSNGREQYPHPYQAEIESYKYPADMYEQSEPHPYSPFESTTATFVDTPEALAAMLAELKTAKEIAIDIEHHDNRSYIGIVSLMQISTRNKDWIVDTLKPWRRRLECLNEVFADPSILKVLHGAYMDIIWLQRDLGLYVVGLFDTFHAARALGYPGASLAFLLEKFVRFKAQKQYQMADWRVRPLPDDLFTYARADTHFLLYIFDNMRNELIAKSDFSDPEKDKVLDVLNKSRDTALQRYEHPIYDTELGLGSAGWYRLIMRTPVQFTPQQFSVFRAVHRWRDTVGREEDESPIFIMPNHAVFSIARLLPMDKAALFNVTQHVSPILRVRADELIAVISKAKTEDGPDLNDIIKKISDLKFSEKIQAATATPPAINVHSTPAIISTPLLATLDTPPLRAQVSKFWGTLLRGGTVEQRRPTSILNINLALPLPPLTAEIFADPAGFAAPDGTPKAEKLEHKFVPKKDRVPEDQRTDIFIVKQLGGGRKRTHAQATEDPTRSPTATTLQGAVMEDRNGAEADEINLEEDVSALAKTEKDRLKKQRKKEQKKGNIAASRASGNSELLGGEEEELAFDYTTAPSVLRAGDVDGDAGHGGRKKRDKKEKKKKDPNFNPYAKLTDAPKGLARSQKEGPGRSKTFSS</sequence>
<evidence type="ECO:0000256" key="5">
    <source>
        <dbReference type="ARBA" id="ARBA00022835"/>
    </source>
</evidence>
<organism evidence="11 12">
    <name type="scientific">Melanomma pulvis-pyrius CBS 109.77</name>
    <dbReference type="NCBI Taxonomy" id="1314802"/>
    <lineage>
        <taxon>Eukaryota</taxon>
        <taxon>Fungi</taxon>
        <taxon>Dikarya</taxon>
        <taxon>Ascomycota</taxon>
        <taxon>Pezizomycotina</taxon>
        <taxon>Dothideomycetes</taxon>
        <taxon>Pleosporomycetidae</taxon>
        <taxon>Pleosporales</taxon>
        <taxon>Melanommataceae</taxon>
        <taxon>Melanomma</taxon>
    </lineage>
</organism>